<dbReference type="EMBL" id="CP002385">
    <property type="protein sequence ID" value="ADT97563.1"/>
    <property type="molecule type" value="Genomic_DNA"/>
</dbReference>
<protein>
    <submittedName>
        <fullName evidence="1">Uncharacterized protein</fullName>
    </submittedName>
</protein>
<gene>
    <name evidence="1" type="ordered locus">Mspyr1_08670</name>
</gene>
<dbReference type="AlphaFoldDB" id="E6TDI3"/>
<keyword evidence="2" id="KW-1185">Reference proteome</keyword>
<organism evidence="1 2">
    <name type="scientific">Mycolicibacterium gilvum (strain DSM 45189 / LMG 24558 / Spyr1)</name>
    <name type="common">Mycobacterium gilvum</name>
    <dbReference type="NCBI Taxonomy" id="278137"/>
    <lineage>
        <taxon>Bacteria</taxon>
        <taxon>Bacillati</taxon>
        <taxon>Actinomycetota</taxon>
        <taxon>Actinomycetes</taxon>
        <taxon>Mycobacteriales</taxon>
        <taxon>Mycobacteriaceae</taxon>
        <taxon>Mycolicibacterium</taxon>
    </lineage>
</organism>
<sequence>MTRFPWPSYGDPWECIVTEARLDGSAGLLEIDGDHLRVEAFEKDWAIAELEVEVLTTESTPAGLDRLDAHVLLSCAATQLRRSYRLRLDEHDSTARFRGTLTIPRSAVAGKGILTAEVVAEHDGRLRVVGSSVPWGIVVDKSEAPDRPGVPPLKTVWLDFSAPEAPPEARRNTEGYAYVDVAKAPPILYLNKKIDGFQLLILSNNAKLERRRHRDMLGAMIARYVANALFRAAVEQITRDEFGGQPEGPSGRVLRDVCEAVAAELPGTETVEDLYRLLTEMVPGTAASSSFWANIDMALDRMTSLSPTIARVCEEAKRV</sequence>
<dbReference type="Proteomes" id="UP000008916">
    <property type="component" value="Chromosome"/>
</dbReference>
<accession>E6TDI3</accession>
<reference evidence="1 2" key="1">
    <citation type="journal article" date="2011" name="Stand. Genomic Sci.">
        <title>Complete genome sequence of Mycobacterium sp. strain (Spyr1) and reclassification to Mycobacterium gilvum Spyr1.</title>
        <authorList>
            <person name="Kallimanis A."/>
            <person name="Karabika E."/>
            <person name="Mavromatis K."/>
            <person name="Lapidus A."/>
            <person name="Labutti K.M."/>
            <person name="Liolios K."/>
            <person name="Ivanova N."/>
            <person name="Goodwin L."/>
            <person name="Woyke T."/>
            <person name="Velentzas A.D."/>
            <person name="Perisynakis A."/>
            <person name="Ouzounis C.C."/>
            <person name="Kyrpides N.C."/>
            <person name="Koukkou A.I."/>
            <person name="Drainas C."/>
        </authorList>
    </citation>
    <scope>NUCLEOTIDE SEQUENCE [LARGE SCALE GENOMIC DNA]</scope>
    <source>
        <strain evidence="2">DSM 45189 / LMG 24558 / Spyr1</strain>
    </source>
</reference>
<proteinExistence type="predicted"/>
<dbReference type="RefSeq" id="WP_013470717.1">
    <property type="nucleotide sequence ID" value="NC_014814.1"/>
</dbReference>
<dbReference type="HOGENOM" id="CLU_871042_0_0_11"/>
<evidence type="ECO:0000313" key="1">
    <source>
        <dbReference type="EMBL" id="ADT97563.1"/>
    </source>
</evidence>
<dbReference type="KEGG" id="msp:Mspyr1_08670"/>
<evidence type="ECO:0000313" key="2">
    <source>
        <dbReference type="Proteomes" id="UP000008916"/>
    </source>
</evidence>
<name>E6TDI3_MYCSR</name>